<dbReference type="AlphaFoldDB" id="A0A9P8HH27"/>
<evidence type="ECO:0000313" key="2">
    <source>
        <dbReference type="EMBL" id="KAH0526256.1"/>
    </source>
</evidence>
<feature type="compositionally biased region" description="Basic and acidic residues" evidence="1">
    <location>
        <begin position="240"/>
        <end position="250"/>
    </location>
</feature>
<proteinExistence type="predicted"/>
<feature type="compositionally biased region" description="Basic and acidic residues" evidence="1">
    <location>
        <begin position="533"/>
        <end position="551"/>
    </location>
</feature>
<keyword evidence="3" id="KW-1185">Reference proteome</keyword>
<feature type="region of interest" description="Disordered" evidence="1">
    <location>
        <begin position="473"/>
        <end position="551"/>
    </location>
</feature>
<evidence type="ECO:0000313" key="3">
    <source>
        <dbReference type="Proteomes" id="UP000826573"/>
    </source>
</evidence>
<organism evidence="2 3">
    <name type="scientific">Trichoderma semiorbis</name>
    <dbReference type="NCBI Taxonomy" id="1491008"/>
    <lineage>
        <taxon>Eukaryota</taxon>
        <taxon>Fungi</taxon>
        <taxon>Dikarya</taxon>
        <taxon>Ascomycota</taxon>
        <taxon>Pezizomycotina</taxon>
        <taxon>Sordariomycetes</taxon>
        <taxon>Hypocreomycetidae</taxon>
        <taxon>Hypocreales</taxon>
        <taxon>Hypocreaceae</taxon>
        <taxon>Trichoderma</taxon>
    </lineage>
</organism>
<gene>
    <name evidence="2" type="ORF">TsFJ059_009602</name>
</gene>
<feature type="compositionally biased region" description="Basic and acidic residues" evidence="1">
    <location>
        <begin position="509"/>
        <end position="525"/>
    </location>
</feature>
<feature type="compositionally biased region" description="Acidic residues" evidence="1">
    <location>
        <begin position="484"/>
        <end position="495"/>
    </location>
</feature>
<name>A0A9P8HH27_9HYPO</name>
<dbReference type="EMBL" id="JAIMJC010000004">
    <property type="protein sequence ID" value="KAH0526256.1"/>
    <property type="molecule type" value="Genomic_DNA"/>
</dbReference>
<feature type="region of interest" description="Disordered" evidence="1">
    <location>
        <begin position="235"/>
        <end position="257"/>
    </location>
</feature>
<sequence length="551" mass="63284">MRQSSTSNPLPVVTTLERLSESKANRLRNYYHEIRSNSHSTSRARSKFTRTLIIDSFRFLGTNYQRFPKCFTACLTLCRSTKAINAASWNTWEGFTYFLDKMEQVKRLTRHTNKLHCPLATYLVVAIALQQVILYGKIGENDKVSSFLSDFGCHNTAATAIYFYEMDYRQEILTLDQEWDMRPFAIQRPPNQIINQLDAGTLYQTLPTSRNQALNEVIILDDDQDTVKRESPIANQFPGHRHESREEEAARPVPVPVPAPMPTSIPLPMPMPVPVQGPAQSTMPISVPNPAPTSVLTPRPTMVRETLKEVFRGDIMMQLQPLLDRLKSENWNGIIQEDIKNVLTEKNVRVLPSLAKNMLHMWATRSQNEMLLSWLEQARDDVDVFQWTERFTEPAAPAWTNPQSAHSVFHDLDAIIARVPQLDLRGLLQAKMSTLRDIFDQQEKSHKEEMLHRVDSLQMDIAKLYEQMAESKQMDGQTLVEPAAAEDDDAETDEEFAVHIIEAKKRKGEKKERKGDKKDGEEKVKKDKKKKTKSGEDIKKKKRSHQEMELD</sequence>
<accession>A0A9P8HH27</accession>
<reference evidence="2 3" key="1">
    <citation type="submission" date="2021-08" db="EMBL/GenBank/DDBJ databases">
        <title>The highly contiguous genome resource for Trichoderma semiorbis FJ059, a fungal antagonistic to plant pathogens.</title>
        <authorList>
            <person name="Liu T."/>
        </authorList>
    </citation>
    <scope>NUCLEOTIDE SEQUENCE [LARGE SCALE GENOMIC DNA]</scope>
    <source>
        <strain evidence="2 3">FJ059</strain>
    </source>
</reference>
<comment type="caution">
    <text evidence="2">The sequence shown here is derived from an EMBL/GenBank/DDBJ whole genome shotgun (WGS) entry which is preliminary data.</text>
</comment>
<evidence type="ECO:0000256" key="1">
    <source>
        <dbReference type="SAM" id="MobiDB-lite"/>
    </source>
</evidence>
<dbReference type="Proteomes" id="UP000826573">
    <property type="component" value="Unassembled WGS sequence"/>
</dbReference>
<protein>
    <submittedName>
        <fullName evidence="2">Uncharacterized protein</fullName>
    </submittedName>
</protein>